<keyword evidence="1" id="KW-0472">Membrane</keyword>
<dbReference type="Proteomes" id="UP000541969">
    <property type="component" value="Unassembled WGS sequence"/>
</dbReference>
<dbReference type="InterPro" id="IPR003675">
    <property type="entry name" value="Rce1/LyrA-like_dom"/>
</dbReference>
<feature type="transmembrane region" description="Helical" evidence="1">
    <location>
        <begin position="59"/>
        <end position="79"/>
    </location>
</feature>
<reference evidence="3 4" key="1">
    <citation type="submission" date="2020-07" db="EMBL/GenBank/DDBJ databases">
        <title>Sequencing the genomes of 1000 actinobacteria strains.</title>
        <authorList>
            <person name="Klenk H.-P."/>
        </authorList>
    </citation>
    <scope>NUCLEOTIDE SEQUENCE [LARGE SCALE GENOMIC DNA]</scope>
    <source>
        <strain evidence="3 4">DSM 104001</strain>
    </source>
</reference>
<dbReference type="Pfam" id="PF02517">
    <property type="entry name" value="Rce1-like"/>
    <property type="match status" value="1"/>
</dbReference>
<evidence type="ECO:0000256" key="1">
    <source>
        <dbReference type="SAM" id="Phobius"/>
    </source>
</evidence>
<organism evidence="3 4">
    <name type="scientific">Petropleomorpha daqingensis</name>
    <dbReference type="NCBI Taxonomy" id="2026353"/>
    <lineage>
        <taxon>Bacteria</taxon>
        <taxon>Bacillati</taxon>
        <taxon>Actinomycetota</taxon>
        <taxon>Actinomycetes</taxon>
        <taxon>Geodermatophilales</taxon>
        <taxon>Geodermatophilaceae</taxon>
        <taxon>Petropleomorpha</taxon>
    </lineage>
</organism>
<evidence type="ECO:0000313" key="4">
    <source>
        <dbReference type="Proteomes" id="UP000541969"/>
    </source>
</evidence>
<dbReference type="EMBL" id="JACBZT010000001">
    <property type="protein sequence ID" value="NYJ07306.1"/>
    <property type="molecule type" value="Genomic_DNA"/>
</dbReference>
<keyword evidence="3" id="KW-0645">Protease</keyword>
<evidence type="ECO:0000313" key="3">
    <source>
        <dbReference type="EMBL" id="NYJ07306.1"/>
    </source>
</evidence>
<dbReference type="RefSeq" id="WP_179719064.1">
    <property type="nucleotide sequence ID" value="NZ_JACBZT010000001.1"/>
</dbReference>
<comment type="caution">
    <text evidence="3">The sequence shown here is derived from an EMBL/GenBank/DDBJ whole genome shotgun (WGS) entry which is preliminary data.</text>
</comment>
<feature type="transmembrane region" description="Helical" evidence="1">
    <location>
        <begin position="25"/>
        <end position="47"/>
    </location>
</feature>
<dbReference type="GO" id="GO:0080120">
    <property type="term" value="P:CAAX-box protein maturation"/>
    <property type="evidence" value="ECO:0007669"/>
    <property type="project" value="UniProtKB-ARBA"/>
</dbReference>
<dbReference type="GO" id="GO:0004175">
    <property type="term" value="F:endopeptidase activity"/>
    <property type="evidence" value="ECO:0007669"/>
    <property type="project" value="UniProtKB-ARBA"/>
</dbReference>
<keyword evidence="1" id="KW-0812">Transmembrane</keyword>
<evidence type="ECO:0000259" key="2">
    <source>
        <dbReference type="Pfam" id="PF02517"/>
    </source>
</evidence>
<keyword evidence="3" id="KW-0378">Hydrolase</keyword>
<keyword evidence="4" id="KW-1185">Reference proteome</keyword>
<accession>A0A853CIZ7</accession>
<feature type="transmembrane region" description="Helical" evidence="1">
    <location>
        <begin position="149"/>
        <end position="173"/>
    </location>
</feature>
<protein>
    <submittedName>
        <fullName evidence="3">Membrane protease YdiL (CAAX protease family)</fullName>
    </submittedName>
</protein>
<gene>
    <name evidence="3" type="ORF">GGQ55_003584</name>
</gene>
<dbReference type="AlphaFoldDB" id="A0A853CIZ7"/>
<feature type="domain" description="CAAX prenyl protease 2/Lysostaphin resistance protein A-like" evidence="2">
    <location>
        <begin position="158"/>
        <end position="244"/>
    </location>
</feature>
<proteinExistence type="predicted"/>
<dbReference type="GO" id="GO:0006508">
    <property type="term" value="P:proteolysis"/>
    <property type="evidence" value="ECO:0007669"/>
    <property type="project" value="UniProtKB-KW"/>
</dbReference>
<keyword evidence="1" id="KW-1133">Transmembrane helix</keyword>
<feature type="transmembrane region" description="Helical" evidence="1">
    <location>
        <begin position="234"/>
        <end position="257"/>
    </location>
</feature>
<sequence>MSTTTVPRPASGEVVIPQLRRRGVLAVWAAAAVPMGVLAWVVAPLVADHLDGPAPLARTLIVCLTAGLVWQFVLVAVLVRREQGTLRWPVVREALWLRAPRNSRTGRRGGRLWLVLIPAVAWFAAEQFVPALPVPAARDFGAFMGSDAGAALLGGSWGWLAVLVVLWVFNTVLGEELLFRGYLLPRMSGAFGRYDWVVNGLLFACYHVHLPWVIPSALLDMVALALPSRRYRSALIGIAVHSAQSVFLLALVLPIVLHG</sequence>
<name>A0A853CIZ7_9ACTN</name>
<feature type="transmembrane region" description="Helical" evidence="1">
    <location>
        <begin position="111"/>
        <end position="129"/>
    </location>
</feature>
<feature type="transmembrane region" description="Helical" evidence="1">
    <location>
        <begin position="194"/>
        <end position="214"/>
    </location>
</feature>